<dbReference type="EMBL" id="JBICCN010000015">
    <property type="protein sequence ID" value="KAL3103124.1"/>
    <property type="molecule type" value="Genomic_DNA"/>
</dbReference>
<feature type="region of interest" description="Disordered" evidence="1">
    <location>
        <begin position="100"/>
        <end position="139"/>
    </location>
</feature>
<organism evidence="2 3">
    <name type="scientific">Heterodera schachtii</name>
    <name type="common">Sugarbeet cyst nematode worm</name>
    <name type="synonym">Tylenchus schachtii</name>
    <dbReference type="NCBI Taxonomy" id="97005"/>
    <lineage>
        <taxon>Eukaryota</taxon>
        <taxon>Metazoa</taxon>
        <taxon>Ecdysozoa</taxon>
        <taxon>Nematoda</taxon>
        <taxon>Chromadorea</taxon>
        <taxon>Rhabditida</taxon>
        <taxon>Tylenchina</taxon>
        <taxon>Tylenchomorpha</taxon>
        <taxon>Tylenchoidea</taxon>
        <taxon>Heteroderidae</taxon>
        <taxon>Heteroderinae</taxon>
        <taxon>Heterodera</taxon>
    </lineage>
</organism>
<evidence type="ECO:0000256" key="1">
    <source>
        <dbReference type="SAM" id="MobiDB-lite"/>
    </source>
</evidence>
<dbReference type="Proteomes" id="UP001620645">
    <property type="component" value="Unassembled WGS sequence"/>
</dbReference>
<feature type="region of interest" description="Disordered" evidence="1">
    <location>
        <begin position="27"/>
        <end position="85"/>
    </location>
</feature>
<gene>
    <name evidence="2" type="ORF">niasHS_002310</name>
</gene>
<accession>A0ABD2KJM0</accession>
<proteinExistence type="predicted"/>
<keyword evidence="3" id="KW-1185">Reference proteome</keyword>
<sequence>MTNKRQQQRKGPFAAAHSAGVRCIQSLAEESEGKKGHCPRGRRGKAKEMPRKSEGMATALRREKQPAEGKRKLGKERVNLRKAPGTQSVTRLLQLLLKRVTANKSKQIEGEGQGDTSRRKVGKGGGSEAKRRNATTQCP</sequence>
<protein>
    <submittedName>
        <fullName evidence="2">Uncharacterized protein</fullName>
    </submittedName>
</protein>
<evidence type="ECO:0000313" key="2">
    <source>
        <dbReference type="EMBL" id="KAL3103124.1"/>
    </source>
</evidence>
<reference evidence="2 3" key="1">
    <citation type="submission" date="2024-10" db="EMBL/GenBank/DDBJ databases">
        <authorList>
            <person name="Kim D."/>
        </authorList>
    </citation>
    <scope>NUCLEOTIDE SEQUENCE [LARGE SCALE GENOMIC DNA]</scope>
    <source>
        <strain evidence="2">Taebaek</strain>
    </source>
</reference>
<feature type="compositionally biased region" description="Basic and acidic residues" evidence="1">
    <location>
        <begin position="46"/>
        <end position="79"/>
    </location>
</feature>
<dbReference type="AlphaFoldDB" id="A0ABD2KJM0"/>
<evidence type="ECO:0000313" key="3">
    <source>
        <dbReference type="Proteomes" id="UP001620645"/>
    </source>
</evidence>
<name>A0ABD2KJM0_HETSC</name>
<feature type="compositionally biased region" description="Basic residues" evidence="1">
    <location>
        <begin position="36"/>
        <end position="45"/>
    </location>
</feature>
<comment type="caution">
    <text evidence="2">The sequence shown here is derived from an EMBL/GenBank/DDBJ whole genome shotgun (WGS) entry which is preliminary data.</text>
</comment>